<evidence type="ECO:0000259" key="18">
    <source>
        <dbReference type="PROSITE" id="PS50054"/>
    </source>
</evidence>
<dbReference type="STRING" id="240159.A0A4U5VAI2"/>
<evidence type="ECO:0000313" key="21">
    <source>
        <dbReference type="EMBL" id="TKS84490.1"/>
    </source>
</evidence>
<evidence type="ECO:0000256" key="17">
    <source>
        <dbReference type="SAM" id="MobiDB-lite"/>
    </source>
</evidence>
<dbReference type="InterPro" id="IPR020422">
    <property type="entry name" value="TYR_PHOSPHATASE_DUAL_dom"/>
</dbReference>
<dbReference type="AlphaFoldDB" id="A0A4U5VAI2"/>
<feature type="domain" description="Tyrosine-protein phosphatase" evidence="18">
    <location>
        <begin position="310"/>
        <end position="451"/>
    </location>
</feature>
<evidence type="ECO:0000256" key="4">
    <source>
        <dbReference type="ARBA" id="ARBA00009580"/>
    </source>
</evidence>
<keyword evidence="12" id="KW-0206">Cytoskeleton</keyword>
<dbReference type="SMART" id="SM00195">
    <property type="entry name" value="DSPc"/>
    <property type="match status" value="1"/>
</dbReference>
<dbReference type="EMBL" id="CM014093">
    <property type="protein sequence ID" value="TKS84490.1"/>
    <property type="molecule type" value="Genomic_DNA"/>
</dbReference>
<dbReference type="PANTHER" id="PTHR45864">
    <property type="entry name" value="SLINGSHOT PROTEIN PHOSPHATASE HOMOLOG"/>
    <property type="match status" value="1"/>
</dbReference>
<dbReference type="Gene3D" id="1.10.10.60">
    <property type="entry name" value="Homeodomain-like"/>
    <property type="match status" value="1"/>
</dbReference>
<evidence type="ECO:0000259" key="19">
    <source>
        <dbReference type="PROSITE" id="PS50056"/>
    </source>
</evidence>
<accession>A0A4U5VAI2</accession>
<comment type="subcellular location">
    <subcellularLocation>
        <location evidence="3">Cleavage furrow</location>
    </subcellularLocation>
    <subcellularLocation>
        <location evidence="2">Cytoplasm</location>
        <location evidence="2">Cytoskeleton</location>
    </subcellularLocation>
    <subcellularLocation>
        <location evidence="1">Midbody</location>
    </subcellularLocation>
</comment>
<feature type="domain" description="Tyrosine specific protein phosphatases" evidence="19">
    <location>
        <begin position="372"/>
        <end position="429"/>
    </location>
</feature>
<evidence type="ECO:0000256" key="13">
    <source>
        <dbReference type="ARBA" id="ARBA00048336"/>
    </source>
</evidence>
<evidence type="ECO:0000256" key="16">
    <source>
        <dbReference type="ARBA" id="ARBA00076772"/>
    </source>
</evidence>
<evidence type="ECO:0000256" key="14">
    <source>
        <dbReference type="ARBA" id="ARBA00056712"/>
    </source>
</evidence>
<dbReference type="Pfam" id="PF08766">
    <property type="entry name" value="DEK_C"/>
    <property type="match status" value="1"/>
</dbReference>
<dbReference type="PROSITE" id="PS50054">
    <property type="entry name" value="TYR_PHOSPHATASE_DUAL"/>
    <property type="match status" value="1"/>
</dbReference>
<evidence type="ECO:0000256" key="3">
    <source>
        <dbReference type="ARBA" id="ARBA00004626"/>
    </source>
</evidence>
<dbReference type="InterPro" id="IPR014876">
    <property type="entry name" value="DEK_C"/>
</dbReference>
<evidence type="ECO:0000256" key="9">
    <source>
        <dbReference type="ARBA" id="ARBA00022912"/>
    </source>
</evidence>
<evidence type="ECO:0000256" key="1">
    <source>
        <dbReference type="ARBA" id="ARBA00004214"/>
    </source>
</evidence>
<keyword evidence="11" id="KW-0009">Actin-binding</keyword>
<dbReference type="EC" id="3.1.3.16" evidence="5"/>
<dbReference type="Proteomes" id="UP000298787">
    <property type="component" value="Chromosome 16"/>
</dbReference>
<dbReference type="PROSITE" id="PS00383">
    <property type="entry name" value="TYR_PHOSPHATASE_1"/>
    <property type="match status" value="1"/>
</dbReference>
<dbReference type="InterPro" id="IPR029021">
    <property type="entry name" value="Prot-tyrosine_phosphatase-like"/>
</dbReference>
<dbReference type="PROSITE" id="PS50056">
    <property type="entry name" value="TYR_PHOSPHATASE_2"/>
    <property type="match status" value="1"/>
</dbReference>
<keyword evidence="7" id="KW-0597">Phosphoprotein</keyword>
<sequence length="585" mass="66653">MHLVVKASHKAMFTVLPHFVEEAALTRREICRILSESFFMVKGAALFPPAGRQRTRTKDPDPPQTCRNRYLARSDLNRPAGDLPQHLQVMFKILRSEDRIKLAVRLESGWSDRVRYMVVIYTNGHQDTEENIVVGMDFTDKDRLKLILPSFLLLLFFTRGFSVNTAGRSHVFKPVSVQAMWSALQVLHKACEVSRRFNYFPGGIALTWMAFYESCITSEQSCVNEWNAMTDLETTRPDSPTMFVDRPTERERTECLIKAKLRNIMTFQDLENITSKEIRNELEQHMSCNLTEYKEFIDNEMLLILGQMDKATLIFDHVYLGSEWNASNLEELRGCGVGYILNVTREIDNFFPGMFSYHNVRVYDEEATDLLAHWNETYNFIVKAKKNNSKCLVHCKMGVSRSASSVIAYAMKEYGWSLEKAYNFVKQKRSIAQPNAAFMRQLAEYEGILDASKQRHNKLWRPETDEEGSDDLQASGHSTGGEETPVLRGEEAWGGCGASPCRGMGLEMEPLDSLNYNYYFRRLSDSALDSEPSTPVRGPPLLGMERVFIEIEDVERDALLEDEGFPMAHLALPGEGTAAQTCGPP</sequence>
<dbReference type="Pfam" id="PF23040">
    <property type="entry name" value="PH_SSH1-like_1st"/>
    <property type="match status" value="1"/>
</dbReference>
<evidence type="ECO:0000256" key="7">
    <source>
        <dbReference type="ARBA" id="ARBA00022553"/>
    </source>
</evidence>
<dbReference type="InterPro" id="IPR043588">
    <property type="entry name" value="SSH-N"/>
</dbReference>
<dbReference type="InterPro" id="IPR016130">
    <property type="entry name" value="Tyr_Pase_AS"/>
</dbReference>
<keyword evidence="6" id="KW-0963">Cytoplasm</keyword>
<evidence type="ECO:0000256" key="6">
    <source>
        <dbReference type="ARBA" id="ARBA00022490"/>
    </source>
</evidence>
<dbReference type="Pfam" id="PF00782">
    <property type="entry name" value="DSPc"/>
    <property type="match status" value="1"/>
</dbReference>
<organism evidence="21 22">
    <name type="scientific">Collichthys lucidus</name>
    <name type="common">Big head croaker</name>
    <name type="synonym">Sciaena lucida</name>
    <dbReference type="NCBI Taxonomy" id="240159"/>
    <lineage>
        <taxon>Eukaryota</taxon>
        <taxon>Metazoa</taxon>
        <taxon>Chordata</taxon>
        <taxon>Craniata</taxon>
        <taxon>Vertebrata</taxon>
        <taxon>Euteleostomi</taxon>
        <taxon>Actinopterygii</taxon>
        <taxon>Neopterygii</taxon>
        <taxon>Teleostei</taxon>
        <taxon>Neoteleostei</taxon>
        <taxon>Acanthomorphata</taxon>
        <taxon>Eupercaria</taxon>
        <taxon>Sciaenidae</taxon>
        <taxon>Collichthys</taxon>
    </lineage>
</organism>
<evidence type="ECO:0000259" key="20">
    <source>
        <dbReference type="PROSITE" id="PS51998"/>
    </source>
</evidence>
<dbReference type="SUPFAM" id="SSF109715">
    <property type="entry name" value="DEK C-terminal domain"/>
    <property type="match status" value="1"/>
</dbReference>
<feature type="region of interest" description="Disordered" evidence="17">
    <location>
        <begin position="458"/>
        <end position="491"/>
    </location>
</feature>
<keyword evidence="22" id="KW-1185">Reference proteome</keyword>
<dbReference type="GO" id="GO:0005856">
    <property type="term" value="C:cytoskeleton"/>
    <property type="evidence" value="ECO:0007669"/>
    <property type="project" value="UniProtKB-SubCell"/>
</dbReference>
<evidence type="ECO:0000256" key="8">
    <source>
        <dbReference type="ARBA" id="ARBA00022801"/>
    </source>
</evidence>
<name>A0A4U5VAI2_COLLU</name>
<evidence type="ECO:0000256" key="11">
    <source>
        <dbReference type="ARBA" id="ARBA00023203"/>
    </source>
</evidence>
<evidence type="ECO:0000256" key="12">
    <source>
        <dbReference type="ARBA" id="ARBA00023212"/>
    </source>
</evidence>
<dbReference type="InterPro" id="IPR000340">
    <property type="entry name" value="Dual-sp_phosphatase_cat-dom"/>
</dbReference>
<proteinExistence type="inferred from homology"/>
<evidence type="ECO:0000313" key="22">
    <source>
        <dbReference type="Proteomes" id="UP000298787"/>
    </source>
</evidence>
<evidence type="ECO:0000256" key="2">
    <source>
        <dbReference type="ARBA" id="ARBA00004245"/>
    </source>
</evidence>
<dbReference type="GO" id="GO:0003779">
    <property type="term" value="F:actin binding"/>
    <property type="evidence" value="ECO:0007669"/>
    <property type="project" value="UniProtKB-KW"/>
</dbReference>
<dbReference type="GO" id="GO:0004722">
    <property type="term" value="F:protein serine/threonine phosphatase activity"/>
    <property type="evidence" value="ECO:0007669"/>
    <property type="project" value="UniProtKB-EC"/>
</dbReference>
<evidence type="ECO:0000256" key="15">
    <source>
        <dbReference type="ARBA" id="ARBA00067363"/>
    </source>
</evidence>
<dbReference type="InterPro" id="IPR043587">
    <property type="entry name" value="Phosphatase_SSH-like"/>
</dbReference>
<reference evidence="21 22" key="1">
    <citation type="submission" date="2019-01" db="EMBL/GenBank/DDBJ databases">
        <title>Genome Assembly of Collichthys lucidus.</title>
        <authorList>
            <person name="Cai M."/>
            <person name="Xiao S."/>
        </authorList>
    </citation>
    <scope>NUCLEOTIDE SEQUENCE [LARGE SCALE GENOMIC DNA]</scope>
    <source>
        <strain evidence="21">JT15FE1705JMU</strain>
        <tissue evidence="21">Muscle</tissue>
    </source>
</reference>
<dbReference type="Gene3D" id="3.90.190.10">
    <property type="entry name" value="Protein tyrosine phosphatase superfamily"/>
    <property type="match status" value="1"/>
</dbReference>
<dbReference type="SUPFAM" id="SSF52799">
    <property type="entry name" value="(Phosphotyrosine protein) phosphatases II"/>
    <property type="match status" value="1"/>
</dbReference>
<protein>
    <recommendedName>
        <fullName evidence="15">Protein phosphatase Slingshot homolog 1</fullName>
        <ecNumber evidence="5">3.1.3.16</ecNumber>
    </recommendedName>
    <alternativeName>
        <fullName evidence="16">SSH-like protein 1</fullName>
    </alternativeName>
</protein>
<evidence type="ECO:0000256" key="5">
    <source>
        <dbReference type="ARBA" id="ARBA00013081"/>
    </source>
</evidence>
<keyword evidence="10" id="KW-0007">Acetylation</keyword>
<dbReference type="GO" id="GO:0032154">
    <property type="term" value="C:cleavage furrow"/>
    <property type="evidence" value="ECO:0007669"/>
    <property type="project" value="UniProtKB-SubCell"/>
</dbReference>
<dbReference type="GO" id="GO:0030496">
    <property type="term" value="C:midbody"/>
    <property type="evidence" value="ECO:0007669"/>
    <property type="project" value="UniProtKB-SubCell"/>
</dbReference>
<keyword evidence="8" id="KW-0378">Hydrolase</keyword>
<evidence type="ECO:0000256" key="10">
    <source>
        <dbReference type="ARBA" id="ARBA00022990"/>
    </source>
</evidence>
<dbReference type="GO" id="GO:0030837">
    <property type="term" value="P:negative regulation of actin filament polymerization"/>
    <property type="evidence" value="ECO:0007669"/>
    <property type="project" value="InterPro"/>
</dbReference>
<keyword evidence="9" id="KW-0904">Protein phosphatase</keyword>
<gene>
    <name evidence="21" type="ORF">D9C73_018742</name>
</gene>
<dbReference type="FunFam" id="1.10.10.60:FF:000423">
    <property type="entry name" value="Slingshot protein phosphatase 1a"/>
    <property type="match status" value="1"/>
</dbReference>
<dbReference type="FunFam" id="3.90.190.10:FF:000004">
    <property type="entry name" value="Protein phosphatase Slingshot homolog 2"/>
    <property type="match status" value="1"/>
</dbReference>
<feature type="domain" description="DEK-C" evidence="20">
    <location>
        <begin position="251"/>
        <end position="306"/>
    </location>
</feature>
<dbReference type="PANTHER" id="PTHR45864:SF7">
    <property type="entry name" value="PROTEIN-SERINE_THREONINE PHOSPHATASE"/>
    <property type="match status" value="1"/>
</dbReference>
<comment type="function">
    <text evidence="14">Protein phosphatase which regulates actin filament dynamics. Dephosphorylates and activates the actin binding/depolymerizing factor cofilin, which subsequently binds to actin filaments and stimulates their disassembly. Inhibitory phosphorylation of cofilin is mediated by LIMK1, which may also be dephosphorylated and inactivated by this protein.</text>
</comment>
<dbReference type="InterPro" id="IPR000387">
    <property type="entry name" value="Tyr_Pase_dom"/>
</dbReference>
<comment type="similarity">
    <text evidence="4">Belongs to the protein-tyrosine phosphatase family.</text>
</comment>
<comment type="catalytic activity">
    <reaction evidence="13">
        <text>O-phospho-L-threonyl-[protein] + H2O = L-threonyl-[protein] + phosphate</text>
        <dbReference type="Rhea" id="RHEA:47004"/>
        <dbReference type="Rhea" id="RHEA-COMP:11060"/>
        <dbReference type="Rhea" id="RHEA-COMP:11605"/>
        <dbReference type="ChEBI" id="CHEBI:15377"/>
        <dbReference type="ChEBI" id="CHEBI:30013"/>
        <dbReference type="ChEBI" id="CHEBI:43474"/>
        <dbReference type="ChEBI" id="CHEBI:61977"/>
        <dbReference type="EC" id="3.1.3.16"/>
    </reaction>
</comment>
<dbReference type="PROSITE" id="PS51998">
    <property type="entry name" value="DEK_C"/>
    <property type="match status" value="1"/>
</dbReference>